<dbReference type="InterPro" id="IPR045735">
    <property type="entry name" value="Spore_III_AA_AAA+_ATPase"/>
</dbReference>
<dbReference type="GO" id="GO:0005524">
    <property type="term" value="F:ATP binding"/>
    <property type="evidence" value="ECO:0007669"/>
    <property type="project" value="UniProtKB-KW"/>
</dbReference>
<dbReference type="SMART" id="SM00382">
    <property type="entry name" value="AAA"/>
    <property type="match status" value="1"/>
</dbReference>
<dbReference type="PANTHER" id="PTHR20953">
    <property type="entry name" value="KINASE-RELATED"/>
    <property type="match status" value="1"/>
</dbReference>
<sequence length="326" mass="37152">MIKLLPNDILKIIPKRFHQELNSISGSRLIEEIRIRINKPIELVFQNHFNFIAEYTVTVEDGHYILNQLSEFSRYRLEEELRQGYVTLAGGHRVGIAGQTVVQNQSVKQIQTISSFNIRLAREKIGVANTAIKYLFESGQYLNTLIIGPPQSGKTTYLRDLARIIATGWGQTPAYKVGIVDERSEIAACKGGQSQYQLGDRYDVLDHCPKSEGMMMLIRSMSPDVLIVDEIGSERDVQAILEASRAGVAVLCTAHSMNLTQLKKRSQFQYLLKENYFDRFIILNRTNRTSIQVLNENGENIALKRGERHELDWSDFANYSNVINRL</sequence>
<organism evidence="4 5">
    <name type="scientific">Amphibacillus marinus</name>
    <dbReference type="NCBI Taxonomy" id="872970"/>
    <lineage>
        <taxon>Bacteria</taxon>
        <taxon>Bacillati</taxon>
        <taxon>Bacillota</taxon>
        <taxon>Bacilli</taxon>
        <taxon>Bacillales</taxon>
        <taxon>Bacillaceae</taxon>
        <taxon>Amphibacillus</taxon>
    </lineage>
</organism>
<dbReference type="PANTHER" id="PTHR20953:SF3">
    <property type="entry name" value="P-LOOP CONTAINING NUCLEOSIDE TRIPHOSPHATE HYDROLASES SUPERFAMILY PROTEIN"/>
    <property type="match status" value="1"/>
</dbReference>
<dbReference type="InterPro" id="IPR003593">
    <property type="entry name" value="AAA+_ATPase"/>
</dbReference>
<dbReference type="AlphaFoldDB" id="A0A1H8NM03"/>
<gene>
    <name evidence="4" type="ORF">SAMN04488134_10632</name>
</gene>
<name>A0A1H8NM03_9BACI</name>
<dbReference type="NCBIfam" id="TIGR02858">
    <property type="entry name" value="spore_III_AA"/>
    <property type="match status" value="1"/>
</dbReference>
<evidence type="ECO:0000256" key="2">
    <source>
        <dbReference type="ARBA" id="ARBA00022840"/>
    </source>
</evidence>
<evidence type="ECO:0000313" key="5">
    <source>
        <dbReference type="Proteomes" id="UP000199300"/>
    </source>
</evidence>
<feature type="domain" description="AAA+ ATPase" evidence="3">
    <location>
        <begin position="140"/>
        <end position="299"/>
    </location>
</feature>
<accession>A0A1H8NM03</accession>
<dbReference type="InterPro" id="IPR027417">
    <property type="entry name" value="P-loop_NTPase"/>
</dbReference>
<keyword evidence="1" id="KW-0547">Nucleotide-binding</keyword>
<dbReference type="CDD" id="cd00267">
    <property type="entry name" value="ABC_ATPase"/>
    <property type="match status" value="1"/>
</dbReference>
<dbReference type="Gene3D" id="3.40.50.300">
    <property type="entry name" value="P-loop containing nucleotide triphosphate hydrolases"/>
    <property type="match status" value="1"/>
</dbReference>
<keyword evidence="5" id="KW-1185">Reference proteome</keyword>
<dbReference type="STRING" id="872970.SAMN04488134_10632"/>
<dbReference type="InterPro" id="IPR014217">
    <property type="entry name" value="Spore_III_AA"/>
</dbReference>
<dbReference type="Pfam" id="PF19568">
    <property type="entry name" value="Spore_III_AA"/>
    <property type="match status" value="1"/>
</dbReference>
<reference evidence="4 5" key="1">
    <citation type="submission" date="2016-10" db="EMBL/GenBank/DDBJ databases">
        <authorList>
            <person name="de Groot N.N."/>
        </authorList>
    </citation>
    <scope>NUCLEOTIDE SEQUENCE [LARGE SCALE GENOMIC DNA]</scope>
    <source>
        <strain evidence="4 5">CGMCC 1.10434</strain>
    </source>
</reference>
<dbReference type="Proteomes" id="UP000199300">
    <property type="component" value="Unassembled WGS sequence"/>
</dbReference>
<evidence type="ECO:0000313" key="4">
    <source>
        <dbReference type="EMBL" id="SEO30617.1"/>
    </source>
</evidence>
<keyword evidence="2" id="KW-0067">ATP-binding</keyword>
<dbReference type="EMBL" id="FODJ01000006">
    <property type="protein sequence ID" value="SEO30617.1"/>
    <property type="molecule type" value="Genomic_DNA"/>
</dbReference>
<dbReference type="SUPFAM" id="SSF52540">
    <property type="entry name" value="P-loop containing nucleoside triphosphate hydrolases"/>
    <property type="match status" value="1"/>
</dbReference>
<protein>
    <submittedName>
        <fullName evidence="4">Stage III sporulation protein AA</fullName>
    </submittedName>
</protein>
<evidence type="ECO:0000256" key="1">
    <source>
        <dbReference type="ARBA" id="ARBA00022741"/>
    </source>
</evidence>
<proteinExistence type="predicted"/>
<evidence type="ECO:0000259" key="3">
    <source>
        <dbReference type="SMART" id="SM00382"/>
    </source>
</evidence>